<comment type="caution">
    <text evidence="1">The sequence shown here is derived from an EMBL/GenBank/DDBJ whole genome shotgun (WGS) entry which is preliminary data.</text>
</comment>
<accession>A0A2R5HIS0</accession>
<evidence type="ECO:0000313" key="1">
    <source>
        <dbReference type="EMBL" id="GBG96278.1"/>
    </source>
</evidence>
<keyword evidence="2" id="KW-1185">Reference proteome</keyword>
<protein>
    <submittedName>
        <fullName evidence="1">Uncharacterized protein</fullName>
    </submittedName>
</protein>
<dbReference type="AlphaFoldDB" id="A0A2R5HIS0"/>
<name>A0A2R5HIS0_9LACT</name>
<proteinExistence type="predicted"/>
<sequence length="195" mass="21624">MSYVNLLMQADFISIVSDGQISSPEGILETRFRKFEVSPAGFVVGLIGYQKIAEEIKKKFYYQPRLSYNEAKAYLEELLASYRLKQDGIGKVISYAALIGGFVDGKALATSFHVKEGHIKSHEYQGTATISLCPDNIDFNPNDIFKRLLAGSSLSEASPAQLIAFQRATLLQVAEASETVNSVIFQETIEKDRLD</sequence>
<dbReference type="EMBL" id="BFFO01000002">
    <property type="protein sequence ID" value="GBG96278.1"/>
    <property type="molecule type" value="Genomic_DNA"/>
</dbReference>
<organism evidence="1 2">
    <name type="scientific">Lactococcus termiticola</name>
    <dbReference type="NCBI Taxonomy" id="2169526"/>
    <lineage>
        <taxon>Bacteria</taxon>
        <taxon>Bacillati</taxon>
        <taxon>Bacillota</taxon>
        <taxon>Bacilli</taxon>
        <taxon>Lactobacillales</taxon>
        <taxon>Streptococcaceae</taxon>
        <taxon>Lactococcus</taxon>
    </lineage>
</organism>
<dbReference type="OrthoDB" id="2243352at2"/>
<reference evidence="1 2" key="1">
    <citation type="journal article" date="2018" name="Genome Announc.">
        <title>Draft Genome Sequence of Lactococcus sp. Strain NtB2 (JCM 32569), Isolated from the Gut of the Higher Termite Nasutitermes takasagoensis.</title>
        <authorList>
            <person name="Noda S."/>
            <person name="Aihara C."/>
            <person name="Yuki M."/>
            <person name="Ohkuma M."/>
        </authorList>
    </citation>
    <scope>NUCLEOTIDE SEQUENCE [LARGE SCALE GENOMIC DNA]</scope>
    <source>
        <strain evidence="1 2">NtB2</strain>
    </source>
</reference>
<gene>
    <name evidence="1" type="ORF">NtB2_00389</name>
</gene>
<dbReference type="Proteomes" id="UP000245021">
    <property type="component" value="Unassembled WGS sequence"/>
</dbReference>
<dbReference type="RefSeq" id="WP_109245266.1">
    <property type="nucleotide sequence ID" value="NZ_BFFO01000002.1"/>
</dbReference>
<evidence type="ECO:0000313" key="2">
    <source>
        <dbReference type="Proteomes" id="UP000245021"/>
    </source>
</evidence>